<dbReference type="Pfam" id="PF25597">
    <property type="entry name" value="SH3_retrovirus"/>
    <property type="match status" value="2"/>
</dbReference>
<dbReference type="InterPro" id="IPR036875">
    <property type="entry name" value="Znf_CCHC_sf"/>
</dbReference>
<feature type="compositionally biased region" description="Basic residues" evidence="5">
    <location>
        <begin position="2532"/>
        <end position="2541"/>
    </location>
</feature>
<keyword evidence="9" id="KW-1185">Reference proteome</keyword>
<reference evidence="8" key="2">
    <citation type="submission" date="2022-01" db="EMBL/GenBank/DDBJ databases">
        <authorList>
            <person name="Yamashiro T."/>
            <person name="Shiraishi A."/>
            <person name="Satake H."/>
            <person name="Nakayama K."/>
        </authorList>
    </citation>
    <scope>NUCLEOTIDE SEQUENCE</scope>
</reference>
<dbReference type="Pfam" id="PF13976">
    <property type="entry name" value="gag_pre-integrs"/>
    <property type="match status" value="1"/>
</dbReference>
<dbReference type="PANTHER" id="PTHR42648">
    <property type="entry name" value="TRANSPOSASE, PUTATIVE-RELATED"/>
    <property type="match status" value="1"/>
</dbReference>
<feature type="compositionally biased region" description="Basic and acidic residues" evidence="5">
    <location>
        <begin position="2542"/>
        <end position="2561"/>
    </location>
</feature>
<organism evidence="8 9">
    <name type="scientific">Tanacetum coccineum</name>
    <dbReference type="NCBI Taxonomy" id="301880"/>
    <lineage>
        <taxon>Eukaryota</taxon>
        <taxon>Viridiplantae</taxon>
        <taxon>Streptophyta</taxon>
        <taxon>Embryophyta</taxon>
        <taxon>Tracheophyta</taxon>
        <taxon>Spermatophyta</taxon>
        <taxon>Magnoliopsida</taxon>
        <taxon>eudicotyledons</taxon>
        <taxon>Gunneridae</taxon>
        <taxon>Pentapetalae</taxon>
        <taxon>asterids</taxon>
        <taxon>campanulids</taxon>
        <taxon>Asterales</taxon>
        <taxon>Asteraceae</taxon>
        <taxon>Asteroideae</taxon>
        <taxon>Anthemideae</taxon>
        <taxon>Anthemidinae</taxon>
        <taxon>Tanacetum</taxon>
    </lineage>
</organism>
<feature type="compositionally biased region" description="Basic and acidic residues" evidence="5">
    <location>
        <begin position="19"/>
        <end position="28"/>
    </location>
</feature>
<dbReference type="Gene3D" id="4.10.60.10">
    <property type="entry name" value="Zinc finger, CCHC-type"/>
    <property type="match status" value="1"/>
</dbReference>
<evidence type="ECO:0000256" key="1">
    <source>
        <dbReference type="ARBA" id="ARBA00022723"/>
    </source>
</evidence>
<dbReference type="SMART" id="SM00343">
    <property type="entry name" value="ZnF_C2HC"/>
    <property type="match status" value="1"/>
</dbReference>
<feature type="compositionally biased region" description="Basic and acidic residues" evidence="5">
    <location>
        <begin position="2033"/>
        <end position="2051"/>
    </location>
</feature>
<feature type="compositionally biased region" description="Basic residues" evidence="5">
    <location>
        <begin position="512"/>
        <end position="523"/>
    </location>
</feature>
<dbReference type="InterPro" id="IPR013103">
    <property type="entry name" value="RVT_2"/>
</dbReference>
<evidence type="ECO:0000256" key="5">
    <source>
        <dbReference type="SAM" id="MobiDB-lite"/>
    </source>
</evidence>
<keyword evidence="4" id="KW-0175">Coiled coil</keyword>
<keyword evidence="3" id="KW-0863">Zinc-finger</keyword>
<feature type="compositionally biased region" description="Low complexity" evidence="5">
    <location>
        <begin position="80"/>
        <end position="97"/>
    </location>
</feature>
<dbReference type="InterPro" id="IPR039537">
    <property type="entry name" value="Retrotran_Ty1/copia-like"/>
</dbReference>
<dbReference type="Gene3D" id="3.30.420.10">
    <property type="entry name" value="Ribonuclease H-like superfamily/Ribonuclease H"/>
    <property type="match status" value="1"/>
</dbReference>
<dbReference type="InterPro" id="IPR025724">
    <property type="entry name" value="GAG-pre-integrase_dom"/>
</dbReference>
<dbReference type="InterPro" id="IPR036397">
    <property type="entry name" value="RNaseH_sf"/>
</dbReference>
<dbReference type="InterPro" id="IPR001878">
    <property type="entry name" value="Znf_CCHC"/>
</dbReference>
<feature type="domain" description="CCHC-type" evidence="6">
    <location>
        <begin position="1039"/>
        <end position="1053"/>
    </location>
</feature>
<dbReference type="Pfam" id="PF14223">
    <property type="entry name" value="Retrotran_gag_2"/>
    <property type="match status" value="1"/>
</dbReference>
<keyword evidence="1" id="KW-0479">Metal-binding</keyword>
<evidence type="ECO:0000256" key="2">
    <source>
        <dbReference type="ARBA" id="ARBA00022801"/>
    </source>
</evidence>
<sequence>MSQRVESSEDQESLGVPEDASKQGRSIEDIDADVDVSLVDETQKRQDDDLIFDTGVLDDVEMHVEAKIDGKDEQLDSNNPTDSTPIPIIDQPSSSSQPKKDKPSKKAQRQEAEVPQDEAEHEESVPTPSNDLQASGEDSIKLTDLMVLCTKLQTHVLYLQKAKDAQAKEIAALKKRIQRLERRKISRPTGLKRLRKVGMSQRVEPFEDQESLGVPKDASKQGMSIEDIDADVEVTLVDETQSIKTDDSTAGEAVTTAGDDSVVPTTNEEITLAQTLIQIKVAKPQVVTTAATTATTIRPKDKGVVVQEPSEFRVPQEIKPSSSKDKGKGIMIEPEVPLKRKDQIALDEQIARDIQAKLDAELLEEQKLARKQEEEANIALIESWENTQAMMEADRLLAERLQSKEREELTDEEKAKLFMELMEKRRKHFAALRAQEKRNRPPTKAQKRTQMSTYLKHMGGYTYKQLKGKSFDEIQKLFDKEMKRVNTFVAMGSEVQENKEKKEEGREETAKGSRKKMLGRKRAMKEQQEESSKKQKVEEERELKEVEEDDEVELKKLLVIKKDEDIAIDAIPLATKLPVIIEYKLHKEGMLVHYELIRADGSSKRYSSMIRMLQGIDREDLEALWRIVKGKYGDTRPEDEFERVLYGDLRVMFEPDIKSDVWRMLQGYRVRNQSRFRINKWYQSLALRNFNLEDMELESTNSGPTAKLPILKLGEYEMWAIRIKQYFQIQDYALWEVIENGDSWVSISQTTEENGITTSKMSTPATAEEKTKKKNDVKARGLLLMALPNEHQLTFSQYPDAKSMFAAIETRFGGNAATKKTQKTLLKQQYENFSATSAESLDSIFNRLQKIVSRLAILGVIIAQEDLNLKFLSSLPPEWNTHVVVWMNKPEIETMSIDDLYNNFKIVEQKIKKTVGTSSGGQNLAFMTAPNSSSTNDANTAYSQVSAASPSVNTASPQVCTASVSDNTVYAFMVENPNGSNVLHQDLEQIHEDDLEAMDLKWQLSLLSVRAKKYYQKTGKKIFINGNDIAGYDKSKVECYNCHKLGHFARECRASRSKEDQFRNQDNTRKQGNKEDTSKAMLAIDGVGFDWSDMAEEQVQTNMALMAFSDSEVYTDKTCSKTCLNNYETLKKQYDDLLAKQLQTKFEAATYKRGLDTVEAQLVTYRKNEVLFSEEVVVLKREVGIKQYEINTLKTEFEKLKQEKDAFDFKIEKFDKASKDLDQLLESQITDKSKKGLGYSAVPPPHPLMVLENYVNGIVERRNRTLVEAARTMLIFSKAPIFLWEEVVATAFFGALCYPTNDSEDLGKLQPTVDIGIFIGYAPSRKEYIIYNKRTRRIMETIHVQFDELTEQIAHVQLSTGPAPTFLMLGQISSGLVQNSVPAAPYVPPTNKELEILFQPMFKEYMEPPRVKRPVSPALAVQVLVNSAGIPSSTTIDQDAPSLSHSPDLSLAESPYVSQTLHHLGKWSKDHPLDNIIGNPSRPVCTRKQLATDALWCLYNSVLSKVKPKNFKSTITEDCWFQTMQDEIHEFDQLQVNTVRPRIVNTARSYRTPVNTVRPRIVNTTRSYRTPVNTVRPRVINTARQNKRSVNAARATGFNVGKPQHDDKGFVDSGCSRHMTGNIAYLSDFKQFDGVKIQSFSVSQMCDKKNYVLFTNTECLVLSPNFKLPYENQILLKIPRKDNMYSFDMKNIVPKESLTCLVAKATLDETMLWHRRLGHINFKNINKLVKDNLVRGLPTKRFENDQTCVACLKGKQHRASCKSKVLTPITKPLFMLHMDLFGPTFMSSLTHKKYCLVVTDDYSRFTWVLFLLTKDETSEIFKNFIKEIENLVDKKVKIIKSDNGTEFKNKVMDDFCREKGIKRKYSVSRTPQQNGVVERRNKTLIEAARTMLADSKLPTTFWAEVVSTACYVQNRVLVVKPHNKIPYELFRGFKPALSFIRPFGCHVTILNTLDSLGKFDGKSDEGFFVGYSLSSKAFRVYNTRTRRVEENLHIEFLENKPMIEDNGISEEISQDCIVMPIWKDASYFDLPTKDVENGEPKTADDAQKQVEDSPNNENVEQDKFEDDSNEPEVDLGNITNSYTVPTTPNTRIHKDHLIENVIGDVKSSVQTRRMTKPTSEQGFPRRTFYNSKLQQILDTVDLPNWKRGSDYEEVFAPVARIEAIRLFLAYDSFMGFLVYQMDVKSAFLYRTIEEEVYVTQPLGFKDPDHPDKVYKVGDEAVHKELGDRIERADTTASSLEAEQDSGSGPRCQDTILGDVDAQTRFEITSKLVHDSHLSQEIQALIDNKKLIITKSSIQSDLHLGDAGGTDCLLTATIFEELEHMGLSAKTTAWNEFSSAMASAIICLATNQKFNFSKYIFDAMLGDMSHHKKIYVNPSHTKKIFANMKREGNDFSGRVTPLFATMMVQPNQEEGVDSGIPTDSHQTPITTQPSTSRSQKQSRRKQRKDTAVTQEEPQQDDSVPTPSNNPLISGEDSMQLSELMILCTNLQKQVLDLEKAKDAQAKEIVDLKKRVQKLERKKKSRTIGLKRLRKVGMSRRVKSSKDKDSLGDHEDAFKQGRSIEDIDKDADVSLVDDT</sequence>
<dbReference type="Proteomes" id="UP001151760">
    <property type="component" value="Unassembled WGS sequence"/>
</dbReference>
<feature type="domain" description="Integrase catalytic" evidence="7">
    <location>
        <begin position="1768"/>
        <end position="1934"/>
    </location>
</feature>
<accession>A0ABQ4X3I2</accession>
<evidence type="ECO:0000313" key="8">
    <source>
        <dbReference type="EMBL" id="GJS59736.1"/>
    </source>
</evidence>
<evidence type="ECO:0000256" key="3">
    <source>
        <dbReference type="PROSITE-ProRule" id="PRU00047"/>
    </source>
</evidence>
<feature type="compositionally biased region" description="Basic and acidic residues" evidence="5">
    <location>
        <begin position="60"/>
        <end position="74"/>
    </location>
</feature>
<feature type="region of interest" description="Disordered" evidence="5">
    <location>
        <begin position="2033"/>
        <end position="2089"/>
    </location>
</feature>
<feature type="compositionally biased region" description="Basic and acidic residues" evidence="5">
    <location>
        <begin position="496"/>
        <end position="511"/>
    </location>
</feature>
<dbReference type="SUPFAM" id="SSF53098">
    <property type="entry name" value="Ribonuclease H-like"/>
    <property type="match status" value="1"/>
</dbReference>
<dbReference type="PANTHER" id="PTHR42648:SF32">
    <property type="entry name" value="RIBONUCLEASE H-LIKE DOMAIN, GAG-PRE-INTEGRASE DOMAIN PROTEIN-RELATED"/>
    <property type="match status" value="1"/>
</dbReference>
<dbReference type="SUPFAM" id="SSF57756">
    <property type="entry name" value="Retrovirus zinc finger-like domains"/>
    <property type="match status" value="1"/>
</dbReference>
<feature type="compositionally biased region" description="Low complexity" evidence="5">
    <location>
        <begin position="2429"/>
        <end position="2438"/>
    </location>
</feature>
<evidence type="ECO:0000313" key="9">
    <source>
        <dbReference type="Proteomes" id="UP001151760"/>
    </source>
</evidence>
<dbReference type="PROSITE" id="PS50994">
    <property type="entry name" value="INTEGRASE"/>
    <property type="match status" value="1"/>
</dbReference>
<feature type="region of interest" description="Disordered" evidence="5">
    <location>
        <begin position="309"/>
        <end position="329"/>
    </location>
</feature>
<feature type="coiled-coil region" evidence="4">
    <location>
        <begin position="2479"/>
        <end position="2520"/>
    </location>
</feature>
<reference evidence="8" key="1">
    <citation type="journal article" date="2022" name="Int. J. Mol. Sci.">
        <title>Draft Genome of Tanacetum Coccineum: Genomic Comparison of Closely Related Tanacetum-Family Plants.</title>
        <authorList>
            <person name="Yamashiro T."/>
            <person name="Shiraishi A."/>
            <person name="Nakayama K."/>
            <person name="Satake H."/>
        </authorList>
    </citation>
    <scope>NUCLEOTIDE SEQUENCE</scope>
</reference>
<evidence type="ECO:0000256" key="4">
    <source>
        <dbReference type="SAM" id="Coils"/>
    </source>
</evidence>
<dbReference type="PROSITE" id="PS50158">
    <property type="entry name" value="ZF_CCHC"/>
    <property type="match status" value="1"/>
</dbReference>
<feature type="compositionally biased region" description="Polar residues" evidence="5">
    <location>
        <begin position="2077"/>
        <end position="2089"/>
    </location>
</feature>
<dbReference type="InterPro" id="IPR057670">
    <property type="entry name" value="SH3_retrovirus"/>
</dbReference>
<evidence type="ECO:0000259" key="7">
    <source>
        <dbReference type="PROSITE" id="PS50994"/>
    </source>
</evidence>
<feature type="compositionally biased region" description="Basic and acidic residues" evidence="5">
    <location>
        <begin position="310"/>
        <end position="328"/>
    </location>
</feature>
<protein>
    <submittedName>
        <fullName evidence="8">Ribonuclease H-like domain-containing protein</fullName>
    </submittedName>
</protein>
<feature type="region of interest" description="Disordered" evidence="5">
    <location>
        <begin position="2532"/>
        <end position="2561"/>
    </location>
</feature>
<feature type="region of interest" description="Disordered" evidence="5">
    <location>
        <begin position="1056"/>
        <end position="1077"/>
    </location>
</feature>
<evidence type="ECO:0000259" key="6">
    <source>
        <dbReference type="PROSITE" id="PS50158"/>
    </source>
</evidence>
<feature type="region of interest" description="Disordered" evidence="5">
    <location>
        <begin position="1"/>
        <end position="135"/>
    </location>
</feature>
<feature type="region of interest" description="Disordered" evidence="5">
    <location>
        <begin position="495"/>
        <end position="545"/>
    </location>
</feature>
<gene>
    <name evidence="8" type="ORF">Tco_0654520</name>
</gene>
<dbReference type="InterPro" id="IPR001584">
    <property type="entry name" value="Integrase_cat-core"/>
</dbReference>
<keyword evidence="3" id="KW-0862">Zinc</keyword>
<feature type="compositionally biased region" description="Basic and acidic residues" evidence="5">
    <location>
        <begin position="524"/>
        <end position="544"/>
    </location>
</feature>
<keyword evidence="2" id="KW-0378">Hydrolase</keyword>
<dbReference type="Pfam" id="PF00665">
    <property type="entry name" value="rve"/>
    <property type="match status" value="1"/>
</dbReference>
<dbReference type="InterPro" id="IPR012337">
    <property type="entry name" value="RNaseH-like_sf"/>
</dbReference>
<comment type="caution">
    <text evidence="8">The sequence shown here is derived from an EMBL/GenBank/DDBJ whole genome shotgun (WGS) entry which is preliminary data.</text>
</comment>
<feature type="compositionally biased region" description="Polar residues" evidence="5">
    <location>
        <begin position="2450"/>
        <end position="2473"/>
    </location>
</feature>
<feature type="compositionally biased region" description="Acidic residues" evidence="5">
    <location>
        <begin position="2063"/>
        <end position="2073"/>
    </location>
</feature>
<dbReference type="EMBL" id="BQNB010009170">
    <property type="protein sequence ID" value="GJS59736.1"/>
    <property type="molecule type" value="Genomic_DNA"/>
</dbReference>
<name>A0ABQ4X3I2_9ASTR</name>
<dbReference type="Pfam" id="PF00098">
    <property type="entry name" value="zf-CCHC"/>
    <property type="match status" value="1"/>
</dbReference>
<feature type="region of interest" description="Disordered" evidence="5">
    <location>
        <begin position="2412"/>
        <end position="2473"/>
    </location>
</feature>
<dbReference type="Pfam" id="PF07727">
    <property type="entry name" value="RVT_2"/>
    <property type="match status" value="1"/>
</dbReference>
<proteinExistence type="predicted"/>